<feature type="region of interest" description="Disordered" evidence="1">
    <location>
        <begin position="173"/>
        <end position="214"/>
    </location>
</feature>
<sequence>EEGPGFFVYTPGGDLYVESLSDYSSSALLTGRKGYPAGVPQVVAFSRPLEPEEVVELVKRARAEAAVLEGAVVEDITEAVDWRGRRLPLPPHSVVHAPRVRLRGKQGFAWLSSDLAAPPGEFAFGTEVLLGSDACQRGRFAIVTDASGNHHPAELVEISGAGEWREAKLRGAARNRGGEGALEQRLLGDSPPPVGPAALGRPPPPGQEGPGDDLRTCWIDYDDAGIRFKEWRKVLHEATQESLQTAGLKGPPVCLAICRKFFKHGGDPKAWFSEWAREVGITRKDRSRHEVECLIEALWQAGAFDQLNMGAVAALEVVPRRLLQYVEAYAKGADKPNWSAAKHFSATTSALDLVPEDMRMYAARQAKEEAELESLRARARQPGAAAHAGADTTAAATLAGAPPSQVDGDAAGGPRRACAFLPLPPLRAAGLPPEVTGGRRRLLLRDIEAAIDALNWMHGSAYRPIPHRISSATERKILGLQADVRQRVVEAAARWSDVDSAVSGRGALARLLKGRSGYTPSLSCSVGSYEYSKVSLPGDLYNAPSLISMLPSEARIQLEDFEKHMLRPAQESELIRQFEGVPGCHTDPVLQKNPRAYGRLVRRAADIGPVTFTRDPACVLGVFFVTKKADKLRLIVDCRRANQLFRKPPGVALLSGEGLARVEIDDSEGLLDGLPLHLGVGDVADCFDRMRLTKTAGGDIRRYFCWPPLAARHAGLAELDGVPLEAGQEIWPMCASLTMGFSWSLHFAQTANSVRLGRQPSLARSQELSDRGPSLVFGGSRVLKQAGHCMHVGNAGAISFDGGLVRQALAEAQQQDFDHDALRFHEMEVLEHGGSSLGWHLDGDSRVARPGSRRFGLARQGARALLRLKKVAGWQLEAVLGHITFLCLMRRELLSIFHVVYRFVRESCGKFQPLWSSAREELVAFAGAMVFIEADWEQPWTPYVYASDASLHGFGASQPLCLTADVAAVGRVPEVSRYRLGGARAREHAFEVAGFKVDPESGEVERDFLGRPARLDREAREILEAARWEHNDDFPEVPSSLLAKDRWRCWTATEARPTTEAEPARIRALTLERALSDRLLSRSEVSSPRGRAGVEESTEAFLARCAEELPAGAGPGPRADAPARGGAEAAGASEESDDSSDPEERAAAAARRRCLSRRGKGHVRQALAALLDGGPLSSRLAPLEARSVTPAAAAQFRQRVQEFLSWHHSSDAILDRPAELDAALVSFMNHEFESGHKSWRGEKLLAGVIFHRTQYGRHGADHLPRSLRALKGWCKASPSHSRRPLTIGMWAAICVEMARVGYLLAAALSLVMVECYLRPGEMLGLTRRSFLPPAPGGVASWALLPFPQEGNLRSKTGESDDSIPLDSRGFVWMDSVYRVLSRRRGSDRLLGWTYREHVSVFRRACARLGWAAEQAMKRGRWQALKSARRYEKAGRVNQAWNELSREDQDHVAVCLRSLEGIFLQ</sequence>
<comment type="caution">
    <text evidence="2">The sequence shown here is derived from an EMBL/GenBank/DDBJ whole genome shotgun (WGS) entry which is preliminary data.</text>
</comment>
<dbReference type="Proteomes" id="UP001189429">
    <property type="component" value="Unassembled WGS sequence"/>
</dbReference>
<organism evidence="2 3">
    <name type="scientific">Prorocentrum cordatum</name>
    <dbReference type="NCBI Taxonomy" id="2364126"/>
    <lineage>
        <taxon>Eukaryota</taxon>
        <taxon>Sar</taxon>
        <taxon>Alveolata</taxon>
        <taxon>Dinophyceae</taxon>
        <taxon>Prorocentrales</taxon>
        <taxon>Prorocentraceae</taxon>
        <taxon>Prorocentrum</taxon>
    </lineage>
</organism>
<evidence type="ECO:0000313" key="3">
    <source>
        <dbReference type="Proteomes" id="UP001189429"/>
    </source>
</evidence>
<evidence type="ECO:0000313" key="2">
    <source>
        <dbReference type="EMBL" id="CAK0841912.1"/>
    </source>
</evidence>
<feature type="compositionally biased region" description="Low complexity" evidence="1">
    <location>
        <begin position="1109"/>
        <end position="1133"/>
    </location>
</feature>
<feature type="non-terminal residue" evidence="2">
    <location>
        <position position="1"/>
    </location>
</feature>
<protein>
    <recommendedName>
        <fullName evidence="4">RNA-directed RNA polymerase</fullName>
    </recommendedName>
</protein>
<name>A0ABN9T9Q6_9DINO</name>
<feature type="compositionally biased region" description="Pro residues" evidence="1">
    <location>
        <begin position="190"/>
        <end position="207"/>
    </location>
</feature>
<reference evidence="2" key="1">
    <citation type="submission" date="2023-10" db="EMBL/GenBank/DDBJ databases">
        <authorList>
            <person name="Chen Y."/>
            <person name="Shah S."/>
            <person name="Dougan E. K."/>
            <person name="Thang M."/>
            <person name="Chan C."/>
        </authorList>
    </citation>
    <scope>NUCLEOTIDE SEQUENCE [LARGE SCALE GENOMIC DNA]</scope>
</reference>
<evidence type="ECO:0008006" key="4">
    <source>
        <dbReference type="Google" id="ProtNLM"/>
    </source>
</evidence>
<proteinExistence type="predicted"/>
<keyword evidence="3" id="KW-1185">Reference proteome</keyword>
<feature type="region of interest" description="Disordered" evidence="1">
    <location>
        <begin position="1109"/>
        <end position="1153"/>
    </location>
</feature>
<evidence type="ECO:0000256" key="1">
    <source>
        <dbReference type="SAM" id="MobiDB-lite"/>
    </source>
</evidence>
<dbReference type="EMBL" id="CAUYUJ010014492">
    <property type="protein sequence ID" value="CAK0841912.1"/>
    <property type="molecule type" value="Genomic_DNA"/>
</dbReference>
<feature type="non-terminal residue" evidence="2">
    <location>
        <position position="1464"/>
    </location>
</feature>
<accession>A0ABN9T9Q6</accession>
<gene>
    <name evidence="2" type="ORF">PCOR1329_LOCUS36977</name>
</gene>